<dbReference type="Gene3D" id="1.25.40.20">
    <property type="entry name" value="Ankyrin repeat-containing domain"/>
    <property type="match status" value="3"/>
</dbReference>
<feature type="repeat" description="ANK" evidence="3">
    <location>
        <begin position="532"/>
        <end position="566"/>
    </location>
</feature>
<evidence type="ECO:0000313" key="5">
    <source>
        <dbReference type="Proteomes" id="UP000824596"/>
    </source>
</evidence>
<feature type="repeat" description="ANK" evidence="3">
    <location>
        <begin position="267"/>
        <end position="299"/>
    </location>
</feature>
<feature type="repeat" description="ANK" evidence="3">
    <location>
        <begin position="499"/>
        <end position="531"/>
    </location>
</feature>
<keyword evidence="5" id="KW-1185">Reference proteome</keyword>
<keyword evidence="1" id="KW-0677">Repeat</keyword>
<dbReference type="RefSeq" id="XP_044719740.1">
    <property type="nucleotide sequence ID" value="XM_044864800.1"/>
</dbReference>
<sequence>MAATCLECLLVDKASPMLPYAARYWSLHAGDCSPGTDSEDDILARAFLQDRGKLSRAFKAIPEARDYDTDTMTGLHATVFLNISQWASALIKTPSVDINAKCSDGQTALHWAVRLGRRRLVSHLQEHSANPNIREKTGDTPLHLALIRPPTDSTRIVKARVNRGVRIDMLGARGVMALSELFSYGPHINHSSDASADQLATLNEAVGDNVKYLVDVVLDRGVDLNRPTSDGWLPLIHAANTGSVRMLRCLLEREPCPADVGLRDLNDVKSPLRGAVFYKKSAAVRLLIEHGADVNESNDDGWTPLIQAVKYQDEELVWLLLIDGARPDTVDNNGWPALLHAVKSRQRAIVWLLLVTGKADAHLHSSKVLKLSMGNKDLATAWLLCQHGVDVDVADEEGRMPLHRASQRGSARDVEFLLTQGAQGARPDSTGFMPLHHAVLRWEPETDKLLARRASRLGHLDRQDAHGHTALSLATLQQSEPMMQTLLRHKASCDRLNRRGMTALHYAARHGFNQGLRLLLRNAADSDRVDEKGYSAMHHAVSSDKANMQTVHLLATSGANLEGQNKEDLTPPMLAAYLWKASFVRQLLAHHADDNMRNSRGQTAYELAEDSVVRDEFYTRRHKY</sequence>
<reference evidence="4" key="1">
    <citation type="submission" date="2021-09" db="EMBL/GenBank/DDBJ databases">
        <title>A high-quality genome of the endoparasitic fungus Hirsutella rhossiliensis with a comparison of Hirsutella genomes reveals transposable elements contributing to genome size variation.</title>
        <authorList>
            <person name="Lin R."/>
            <person name="Jiao Y."/>
            <person name="Sun X."/>
            <person name="Ling J."/>
            <person name="Xie B."/>
            <person name="Cheng X."/>
        </authorList>
    </citation>
    <scope>NUCLEOTIDE SEQUENCE</scope>
    <source>
        <strain evidence="4">HR02</strain>
    </source>
</reference>
<evidence type="ECO:0000256" key="2">
    <source>
        <dbReference type="ARBA" id="ARBA00023043"/>
    </source>
</evidence>
<dbReference type="OrthoDB" id="195446at2759"/>
<evidence type="ECO:0000256" key="3">
    <source>
        <dbReference type="PROSITE-ProRule" id="PRU00023"/>
    </source>
</evidence>
<dbReference type="PROSITE" id="PS50297">
    <property type="entry name" value="ANK_REP_REGION"/>
    <property type="match status" value="5"/>
</dbReference>
<dbReference type="GeneID" id="68355458"/>
<dbReference type="AlphaFoldDB" id="A0A9P8MWB9"/>
<feature type="repeat" description="ANK" evidence="3">
    <location>
        <begin position="104"/>
        <end position="136"/>
    </location>
</feature>
<feature type="repeat" description="ANK" evidence="3">
    <location>
        <begin position="397"/>
        <end position="429"/>
    </location>
</feature>
<accession>A0A9P8MWB9</accession>
<dbReference type="InterPro" id="IPR036770">
    <property type="entry name" value="Ankyrin_rpt-contain_sf"/>
</dbReference>
<dbReference type="InterPro" id="IPR002110">
    <property type="entry name" value="Ankyrin_rpt"/>
</dbReference>
<dbReference type="PANTHER" id="PTHR24166">
    <property type="entry name" value="ROLLING PEBBLES, ISOFORM B"/>
    <property type="match status" value="1"/>
</dbReference>
<dbReference type="EMBL" id="JAIZPD010000006">
    <property type="protein sequence ID" value="KAH0962227.1"/>
    <property type="molecule type" value="Genomic_DNA"/>
</dbReference>
<keyword evidence="2 3" id="KW-0040">ANK repeat</keyword>
<dbReference type="InterPro" id="IPR050889">
    <property type="entry name" value="Dendritic_Spine_Reg/Scaffold"/>
</dbReference>
<dbReference type="SMART" id="SM00248">
    <property type="entry name" value="ANK"/>
    <property type="match status" value="12"/>
</dbReference>
<evidence type="ECO:0000313" key="4">
    <source>
        <dbReference type="EMBL" id="KAH0962227.1"/>
    </source>
</evidence>
<dbReference type="PROSITE" id="PS50088">
    <property type="entry name" value="ANK_REPEAT"/>
    <property type="match status" value="7"/>
</dbReference>
<dbReference type="SUPFAM" id="SSF48403">
    <property type="entry name" value="Ankyrin repeat"/>
    <property type="match status" value="2"/>
</dbReference>
<dbReference type="PRINTS" id="PR01415">
    <property type="entry name" value="ANKYRIN"/>
</dbReference>
<dbReference type="PANTHER" id="PTHR24166:SF48">
    <property type="entry name" value="PROTEIN VAPYRIN"/>
    <property type="match status" value="1"/>
</dbReference>
<proteinExistence type="predicted"/>
<feature type="repeat" description="ANK" evidence="3">
    <location>
        <begin position="137"/>
        <end position="172"/>
    </location>
</feature>
<protein>
    <submittedName>
        <fullName evidence="4">Ankyrin repeats (3 copies) domain-containing protein</fullName>
    </submittedName>
</protein>
<evidence type="ECO:0000256" key="1">
    <source>
        <dbReference type="ARBA" id="ARBA00022737"/>
    </source>
</evidence>
<comment type="caution">
    <text evidence="4">The sequence shown here is derived from an EMBL/GenBank/DDBJ whole genome shotgun (WGS) entry which is preliminary data.</text>
</comment>
<feature type="repeat" description="ANK" evidence="3">
    <location>
        <begin position="300"/>
        <end position="332"/>
    </location>
</feature>
<organism evidence="4 5">
    <name type="scientific">Hirsutella rhossiliensis</name>
    <dbReference type="NCBI Taxonomy" id="111463"/>
    <lineage>
        <taxon>Eukaryota</taxon>
        <taxon>Fungi</taxon>
        <taxon>Dikarya</taxon>
        <taxon>Ascomycota</taxon>
        <taxon>Pezizomycotina</taxon>
        <taxon>Sordariomycetes</taxon>
        <taxon>Hypocreomycetidae</taxon>
        <taxon>Hypocreales</taxon>
        <taxon>Ophiocordycipitaceae</taxon>
        <taxon>Hirsutella</taxon>
    </lineage>
</organism>
<gene>
    <name evidence="4" type="ORF">HRG_06329</name>
</gene>
<dbReference type="Pfam" id="PF12796">
    <property type="entry name" value="Ank_2"/>
    <property type="match status" value="4"/>
</dbReference>
<dbReference type="Proteomes" id="UP000824596">
    <property type="component" value="Unassembled WGS sequence"/>
</dbReference>
<name>A0A9P8MWB9_9HYPO</name>